<dbReference type="RefSeq" id="WP_263052837.1">
    <property type="nucleotide sequence ID" value="NZ_CP106735.1"/>
</dbReference>
<keyword evidence="2" id="KW-1185">Reference proteome</keyword>
<sequence length="353" mass="40594">MKVLFVLKENHGNPYNLLLQQGLKDLRIECEHSIEHFFDSTKKYDIIHFQWPEAIFNWKEISNQDTLRVKQHIDRHKNDGAKIIYTRHNDKPHLLQSNYHSLYSLIWSESHTIIDLLEDRLLVKKHSKLVGVPHGRYPATITPREKSLELLNIPKPSFVILVFGSVRNMKEQELIQNIFYELKIPNKILIAPGWGKATRPSLFKEPIARLKTEIKSKIFSIQPNVLTAASFISEEDVKYYFSAANVVLLPRINTRNSGVLHLAFSHAKPVIGLNTGNIGVILKDSNNFLFDGTSKSSIKKVCMKVSDSFRNGSLEKLGLINLTYAEENWDWKSIAKQHLEIYSNAVNKNTLTQ</sequence>
<reference evidence="1" key="1">
    <citation type="submission" date="2022-10" db="EMBL/GenBank/DDBJ databases">
        <title>Comparative genomics and taxonomic characterization of three novel marine species of genus Reichenbachiella exhibiting antioxidant and polysaccharide degradation activities.</title>
        <authorList>
            <person name="Muhammad N."/>
            <person name="Lee Y.-J."/>
            <person name="Ko J."/>
            <person name="Kim S.-G."/>
        </authorList>
    </citation>
    <scope>NUCLEOTIDE SEQUENCE</scope>
    <source>
        <strain evidence="1">Wsw4-B4</strain>
    </source>
</reference>
<protein>
    <submittedName>
        <fullName evidence="1">Uncharacterized protein</fullName>
    </submittedName>
</protein>
<proteinExistence type="predicted"/>
<dbReference type="SUPFAM" id="SSF53756">
    <property type="entry name" value="UDP-Glycosyltransferase/glycogen phosphorylase"/>
    <property type="match status" value="1"/>
</dbReference>
<name>A0ABY6D7I1_9BACT</name>
<evidence type="ECO:0000313" key="2">
    <source>
        <dbReference type="Proteomes" id="UP001062165"/>
    </source>
</evidence>
<dbReference type="Gene3D" id="3.40.50.2000">
    <property type="entry name" value="Glycogen Phosphorylase B"/>
    <property type="match status" value="1"/>
</dbReference>
<evidence type="ECO:0000313" key="1">
    <source>
        <dbReference type="EMBL" id="UXX81108.1"/>
    </source>
</evidence>
<accession>A0ABY6D7I1</accession>
<dbReference type="Proteomes" id="UP001062165">
    <property type="component" value="Chromosome"/>
</dbReference>
<gene>
    <name evidence="1" type="ORF">N7E81_08340</name>
</gene>
<dbReference type="EMBL" id="CP106735">
    <property type="protein sequence ID" value="UXX81108.1"/>
    <property type="molecule type" value="Genomic_DNA"/>
</dbReference>
<organism evidence="1 2">
    <name type="scientific">Reichenbachiella carrageenanivorans</name>
    <dbReference type="NCBI Taxonomy" id="2979869"/>
    <lineage>
        <taxon>Bacteria</taxon>
        <taxon>Pseudomonadati</taxon>
        <taxon>Bacteroidota</taxon>
        <taxon>Cytophagia</taxon>
        <taxon>Cytophagales</taxon>
        <taxon>Reichenbachiellaceae</taxon>
        <taxon>Reichenbachiella</taxon>
    </lineage>
</organism>